<gene>
    <name evidence="1" type="ORF">BOW51_02200</name>
</gene>
<organism evidence="1 2">
    <name type="scientific">Solemya velesiana gill symbiont</name>
    <dbReference type="NCBI Taxonomy" id="1918948"/>
    <lineage>
        <taxon>Bacteria</taxon>
        <taxon>Pseudomonadati</taxon>
        <taxon>Pseudomonadota</taxon>
        <taxon>Gammaproteobacteria</taxon>
        <taxon>sulfur-oxidizing symbionts</taxon>
    </lineage>
</organism>
<name>A0A1T2KXB1_9GAMM</name>
<dbReference type="EMBL" id="MPRJ01000009">
    <property type="protein sequence ID" value="OOZ37485.1"/>
    <property type="molecule type" value="Genomic_DNA"/>
</dbReference>
<evidence type="ECO:0000313" key="1">
    <source>
        <dbReference type="EMBL" id="OOZ37485.1"/>
    </source>
</evidence>
<dbReference type="Proteomes" id="UP000190896">
    <property type="component" value="Unassembled WGS sequence"/>
</dbReference>
<sequence length="105" mass="11574">MELNIIIDDYSMNLNVPDDYIASSEASFARLDAGMDEGIQLGQEWVAEPNALQRCQAAANRLLSALESHNEGLAMLSAGYILNRREGTQRVVIDNNGDPSRTTFE</sequence>
<reference evidence="1 2" key="1">
    <citation type="submission" date="2016-11" db="EMBL/GenBank/DDBJ databases">
        <title>Mixed transmission modes and dynamic genome evolution in an obligate animal-bacterial symbiosis.</title>
        <authorList>
            <person name="Russell S.L."/>
            <person name="Corbett-Detig R.B."/>
            <person name="Cavanaugh C.M."/>
        </authorList>
    </citation>
    <scope>NUCLEOTIDE SEQUENCE [LARGE SCALE GENOMIC DNA]</scope>
    <source>
        <strain evidence="1">Se-Cadez</strain>
    </source>
</reference>
<accession>A0A1T2KXB1</accession>
<evidence type="ECO:0000313" key="2">
    <source>
        <dbReference type="Proteomes" id="UP000190896"/>
    </source>
</evidence>
<comment type="caution">
    <text evidence="1">The sequence shown here is derived from an EMBL/GenBank/DDBJ whole genome shotgun (WGS) entry which is preliminary data.</text>
</comment>
<keyword evidence="2" id="KW-1185">Reference proteome</keyword>
<protein>
    <submittedName>
        <fullName evidence="1">Uncharacterized protein</fullName>
    </submittedName>
</protein>
<dbReference type="AlphaFoldDB" id="A0A1T2KXB1"/>
<proteinExistence type="predicted"/>